<feature type="compositionally biased region" description="Acidic residues" evidence="4">
    <location>
        <begin position="950"/>
        <end position="959"/>
    </location>
</feature>
<dbReference type="Gramene" id="CDF36030">
    <property type="protein sequence ID" value="CDF36030"/>
    <property type="gene ID" value="CHC_T00004448001"/>
</dbReference>
<name>R7QF52_CHOCR</name>
<evidence type="ECO:0000313" key="6">
    <source>
        <dbReference type="Proteomes" id="UP000012073"/>
    </source>
</evidence>
<dbReference type="GO" id="GO:0030690">
    <property type="term" value="C:Noc1p-Noc2p complex"/>
    <property type="evidence" value="ECO:0007669"/>
    <property type="project" value="TreeGrafter"/>
</dbReference>
<dbReference type="GO" id="GO:0005730">
    <property type="term" value="C:nucleolus"/>
    <property type="evidence" value="ECO:0007669"/>
    <property type="project" value="TreeGrafter"/>
</dbReference>
<evidence type="ECO:0000256" key="1">
    <source>
        <dbReference type="ARBA" id="ARBA00004123"/>
    </source>
</evidence>
<dbReference type="Pfam" id="PF03715">
    <property type="entry name" value="Noc2"/>
    <property type="match status" value="1"/>
</dbReference>
<dbReference type="KEGG" id="ccp:CHC_T00004448001"/>
<evidence type="ECO:0000313" key="5">
    <source>
        <dbReference type="EMBL" id="CDF36030.1"/>
    </source>
</evidence>
<dbReference type="OMA" id="GCLRYYL"/>
<feature type="region of interest" description="Disordered" evidence="4">
    <location>
        <begin position="1"/>
        <end position="79"/>
    </location>
</feature>
<dbReference type="OrthoDB" id="10266662at2759"/>
<dbReference type="GO" id="GO:0005654">
    <property type="term" value="C:nucleoplasm"/>
    <property type="evidence" value="ECO:0007669"/>
    <property type="project" value="TreeGrafter"/>
</dbReference>
<dbReference type="GeneID" id="17323585"/>
<dbReference type="PANTHER" id="PTHR12687">
    <property type="entry name" value="NUCLEOLAR COMPLEX 2 AND RAD4-RELATED"/>
    <property type="match status" value="1"/>
</dbReference>
<dbReference type="Proteomes" id="UP000012073">
    <property type="component" value="Unassembled WGS sequence"/>
</dbReference>
<feature type="compositionally biased region" description="Acidic residues" evidence="4">
    <location>
        <begin position="252"/>
        <end position="284"/>
    </location>
</feature>
<comment type="similarity">
    <text evidence="2">Belongs to the NOC2 family.</text>
</comment>
<dbReference type="AlphaFoldDB" id="R7QF52"/>
<feature type="compositionally biased region" description="Basic and acidic residues" evidence="4">
    <location>
        <begin position="149"/>
        <end position="163"/>
    </location>
</feature>
<dbReference type="GO" id="GO:0030691">
    <property type="term" value="C:Noc2p-Noc3p complex"/>
    <property type="evidence" value="ECO:0007669"/>
    <property type="project" value="TreeGrafter"/>
</dbReference>
<organism evidence="5 6">
    <name type="scientific">Chondrus crispus</name>
    <name type="common">Carrageen Irish moss</name>
    <name type="synonym">Polymorpha crispa</name>
    <dbReference type="NCBI Taxonomy" id="2769"/>
    <lineage>
        <taxon>Eukaryota</taxon>
        <taxon>Rhodophyta</taxon>
        <taxon>Florideophyceae</taxon>
        <taxon>Rhodymeniophycidae</taxon>
        <taxon>Gigartinales</taxon>
        <taxon>Gigartinaceae</taxon>
        <taxon>Chondrus</taxon>
    </lineage>
</organism>
<feature type="compositionally biased region" description="Basic and acidic residues" evidence="4">
    <location>
        <begin position="285"/>
        <end position="295"/>
    </location>
</feature>
<dbReference type="GO" id="GO:0042273">
    <property type="term" value="P:ribosomal large subunit biogenesis"/>
    <property type="evidence" value="ECO:0007669"/>
    <property type="project" value="TreeGrafter"/>
</dbReference>
<dbReference type="EMBL" id="HG001756">
    <property type="protein sequence ID" value="CDF36030.1"/>
    <property type="molecule type" value="Genomic_DNA"/>
</dbReference>
<evidence type="ECO:0000256" key="2">
    <source>
        <dbReference type="ARBA" id="ARBA00005907"/>
    </source>
</evidence>
<evidence type="ECO:0000256" key="4">
    <source>
        <dbReference type="SAM" id="MobiDB-lite"/>
    </source>
</evidence>
<feature type="compositionally biased region" description="Polar residues" evidence="4">
    <location>
        <begin position="173"/>
        <end position="185"/>
    </location>
</feature>
<feature type="region of interest" description="Disordered" evidence="4">
    <location>
        <begin position="931"/>
        <end position="1018"/>
    </location>
</feature>
<accession>R7QF52</accession>
<keyword evidence="6" id="KW-1185">Reference proteome</keyword>
<reference evidence="6" key="1">
    <citation type="journal article" date="2013" name="Proc. Natl. Acad. Sci. U.S.A.">
        <title>Genome structure and metabolic features in the red seaweed Chondrus crispus shed light on evolution of the Archaeplastida.</title>
        <authorList>
            <person name="Collen J."/>
            <person name="Porcel B."/>
            <person name="Carre W."/>
            <person name="Ball S.G."/>
            <person name="Chaparro C."/>
            <person name="Tonon T."/>
            <person name="Barbeyron T."/>
            <person name="Michel G."/>
            <person name="Noel B."/>
            <person name="Valentin K."/>
            <person name="Elias M."/>
            <person name="Artiguenave F."/>
            <person name="Arun A."/>
            <person name="Aury J.M."/>
            <person name="Barbosa-Neto J.F."/>
            <person name="Bothwell J.H."/>
            <person name="Bouget F.Y."/>
            <person name="Brillet L."/>
            <person name="Cabello-Hurtado F."/>
            <person name="Capella-Gutierrez S."/>
            <person name="Charrier B."/>
            <person name="Cladiere L."/>
            <person name="Cock J.M."/>
            <person name="Coelho S.M."/>
            <person name="Colleoni C."/>
            <person name="Czjzek M."/>
            <person name="Da Silva C."/>
            <person name="Delage L."/>
            <person name="Denoeud F."/>
            <person name="Deschamps P."/>
            <person name="Dittami S.M."/>
            <person name="Gabaldon T."/>
            <person name="Gachon C.M."/>
            <person name="Groisillier A."/>
            <person name="Herve C."/>
            <person name="Jabbari K."/>
            <person name="Katinka M."/>
            <person name="Kloareg B."/>
            <person name="Kowalczyk N."/>
            <person name="Labadie K."/>
            <person name="Leblanc C."/>
            <person name="Lopez P.J."/>
            <person name="McLachlan D.H."/>
            <person name="Meslet-Cladiere L."/>
            <person name="Moustafa A."/>
            <person name="Nehr Z."/>
            <person name="Nyvall Collen P."/>
            <person name="Panaud O."/>
            <person name="Partensky F."/>
            <person name="Poulain J."/>
            <person name="Rensing S.A."/>
            <person name="Rousvoal S."/>
            <person name="Samson G."/>
            <person name="Symeonidi A."/>
            <person name="Weissenbach J."/>
            <person name="Zambounis A."/>
            <person name="Wincker P."/>
            <person name="Boyen C."/>
        </authorList>
    </citation>
    <scope>NUCLEOTIDE SEQUENCE [LARGE SCALE GENOMIC DNA]</scope>
    <source>
        <strain evidence="6">cv. Stackhouse</strain>
    </source>
</reference>
<feature type="compositionally biased region" description="Acidic residues" evidence="4">
    <location>
        <begin position="301"/>
        <end position="312"/>
    </location>
</feature>
<dbReference type="InterPro" id="IPR005343">
    <property type="entry name" value="Noc2"/>
</dbReference>
<evidence type="ECO:0008006" key="7">
    <source>
        <dbReference type="Google" id="ProtNLM"/>
    </source>
</evidence>
<proteinExistence type="inferred from homology"/>
<evidence type="ECO:0000256" key="3">
    <source>
        <dbReference type="ARBA" id="ARBA00023242"/>
    </source>
</evidence>
<feature type="compositionally biased region" description="Acidic residues" evidence="4">
    <location>
        <begin position="995"/>
        <end position="1018"/>
    </location>
</feature>
<feature type="compositionally biased region" description="Basic residues" evidence="4">
    <location>
        <begin position="195"/>
        <end position="212"/>
    </location>
</feature>
<gene>
    <name evidence="5" type="ORF">CHC_T00004448001</name>
</gene>
<sequence length="1018" mass="112864">MGGKKLATPKGRSGSANSKTDKLLSNSTAKAKPKSLRKVETPAAKSGTPRVRRRASDFASKKRSSKKRPRDTPDSTEAIDETLAGLRGALHSKKKDAERGISETLLSALKRAKDAYEDDESGPSSDDSGEGIEVGKRKKPQVSAKKMTPKSEKLRTPTTMKKDNPKKRLFNSPDVSGNGSLRQTGEGSGLVTPKHTNKKREKTQRSTAKKSKREAGRATVTASAHKRDIEALKKEDPDFYKFLEENDTTLLDFDDEDELGDIDQSEDEKENEDSPHEEESDVDSEPEKETPKNESDVSASEGDEDESDDDEADTKGTAIPTAVGDDVKGYSDSSEDEEDERRAEEEAAAEAGLDVNGTAMDSSDSEHEDGGVERAEAESEEMEEDLKEEKVKKGNKRMIFVDMAYLQTIKKQLRSNRSSLEAAKDLLRLFRAGKEILPAKVDSQRQKHKSKDRSKIANDGQSVEAAEVGADEFADDGSFTAGKVRFASAKAYQQALNLAISGIQDALDRMLGKPKDVSDERQISKWDPSESGRWMNLQRVFQSYVFHMLSLCDVVTDPATSRFLMKRLEKLVPYTRENKVLLKKIVKVAIRVWSADALHMSEPSRLRAYLLLNKLAHGPGNAEVVLRSCCAAYASSIANVCNPRTLPTIQFAATCIVELFSIDMGASYSTAFANLREIAISLRAVMVSKQEKEEVERIHNWSFINRLRLWSMVLGKYGAEDELKPLIYPYVQVSLGVMRVYATPRTFPLRFHVASYLSDVIAQTGTYIPLAPHLLSLLRCSELRKKPVHGNSKALEWRSVLRVSNDVIKTKPFVSGVIDGVVFQLAKFFATISKHVSFPEISHMAEVALRKFAKEVVVQEWKEKIMGLVEKLHQTSDAITEARAKADFSPQGAVSKEGMLSCVPGMDPDKKTPIQRFFEVESTRIRKQEKLRDEKIVTNQGAASKKISAENDDSSDSDNSEVPSEPSAKRARKSGSQNGGHPTKKIKQKLSIVGSDDDEEPDIVQDLDMDSEDSDEEQ</sequence>
<keyword evidence="3" id="KW-0539">Nucleus</keyword>
<protein>
    <recommendedName>
        <fullName evidence="7">Nucleolar complex protein 2</fullName>
    </recommendedName>
</protein>
<dbReference type="STRING" id="2769.R7QF52"/>
<feature type="region of interest" description="Disordered" evidence="4">
    <location>
        <begin position="112"/>
        <end position="390"/>
    </location>
</feature>
<dbReference type="RefSeq" id="XP_005715849.1">
    <property type="nucleotide sequence ID" value="XM_005715792.1"/>
</dbReference>
<feature type="region of interest" description="Disordered" evidence="4">
    <location>
        <begin position="441"/>
        <end position="461"/>
    </location>
</feature>
<feature type="compositionally biased region" description="Basic and acidic residues" evidence="4">
    <location>
        <begin position="225"/>
        <end position="244"/>
    </location>
</feature>
<dbReference type="PANTHER" id="PTHR12687:SF4">
    <property type="entry name" value="NUCLEOLAR COMPLEX PROTEIN 2 HOMOLOG"/>
    <property type="match status" value="1"/>
</dbReference>
<feature type="compositionally biased region" description="Basic and acidic residues" evidence="4">
    <location>
        <begin position="364"/>
        <end position="377"/>
    </location>
</feature>
<feature type="compositionally biased region" description="Polar residues" evidence="4">
    <location>
        <begin position="14"/>
        <end position="29"/>
    </location>
</feature>
<comment type="subcellular location">
    <subcellularLocation>
        <location evidence="1">Nucleus</location>
    </subcellularLocation>
</comment>